<name>A0A7X0JA76_9SPHN</name>
<evidence type="ECO:0000313" key="5">
    <source>
        <dbReference type="Proteomes" id="UP000522313"/>
    </source>
</evidence>
<dbReference type="RefSeq" id="WP_184504276.1">
    <property type="nucleotide sequence ID" value="NZ_JACHBT010000004.1"/>
</dbReference>
<evidence type="ECO:0000259" key="3">
    <source>
        <dbReference type="PROSITE" id="PS51464"/>
    </source>
</evidence>
<dbReference type="InterPro" id="IPR046348">
    <property type="entry name" value="SIS_dom_sf"/>
</dbReference>
<dbReference type="GO" id="GO:1901135">
    <property type="term" value="P:carbohydrate derivative metabolic process"/>
    <property type="evidence" value="ECO:0007669"/>
    <property type="project" value="InterPro"/>
</dbReference>
<reference evidence="4 5" key="2">
    <citation type="submission" date="2020-08" db="EMBL/GenBank/DDBJ databases">
        <authorList>
            <person name="Partida-Martinez L."/>
            <person name="Huntemann M."/>
            <person name="Clum A."/>
            <person name="Wang J."/>
            <person name="Palaniappan K."/>
            <person name="Ritter S."/>
            <person name="Chen I.-M."/>
            <person name="Stamatis D."/>
            <person name="Reddy T."/>
            <person name="O'Malley R."/>
            <person name="Daum C."/>
            <person name="Shapiro N."/>
            <person name="Ivanova N."/>
            <person name="Kyrpides N."/>
            <person name="Woyke T."/>
        </authorList>
    </citation>
    <scope>NUCLEOTIDE SEQUENCE [LARGE SCALE GENOMIC DNA]</scope>
    <source>
        <strain evidence="4 5">AS3.13</strain>
    </source>
</reference>
<dbReference type="CDD" id="cd05009">
    <property type="entry name" value="SIS_GlmS_GlmD_2"/>
    <property type="match status" value="1"/>
</dbReference>
<dbReference type="PANTHER" id="PTHR10937:SF8">
    <property type="entry name" value="AMINOTRANSFERASE-RELATED"/>
    <property type="match status" value="1"/>
</dbReference>
<evidence type="ECO:0000256" key="2">
    <source>
        <dbReference type="ARBA" id="ARBA00022737"/>
    </source>
</evidence>
<dbReference type="EMBL" id="JACHBT010000004">
    <property type="protein sequence ID" value="MBB6503901.1"/>
    <property type="molecule type" value="Genomic_DNA"/>
</dbReference>
<dbReference type="GO" id="GO:0004360">
    <property type="term" value="F:glutamine-fructose-6-phosphate transaminase (isomerizing) activity"/>
    <property type="evidence" value="ECO:0007669"/>
    <property type="project" value="UniProtKB-EC"/>
</dbReference>
<feature type="domain" description="SIS" evidence="3">
    <location>
        <begin position="199"/>
        <end position="334"/>
    </location>
</feature>
<keyword evidence="2" id="KW-0677">Repeat</keyword>
<evidence type="ECO:0000313" key="4">
    <source>
        <dbReference type="EMBL" id="MBB6503901.1"/>
    </source>
</evidence>
<organism evidence="4 5">
    <name type="scientific">Sphingomonas endophytica</name>
    <dbReference type="NCBI Taxonomy" id="869719"/>
    <lineage>
        <taxon>Bacteria</taxon>
        <taxon>Pseudomonadati</taxon>
        <taxon>Pseudomonadota</taxon>
        <taxon>Alphaproteobacteria</taxon>
        <taxon>Sphingomonadales</taxon>
        <taxon>Sphingomonadaceae</taxon>
        <taxon>Sphingomonas</taxon>
    </lineage>
</organism>
<keyword evidence="4" id="KW-0808">Transferase</keyword>
<evidence type="ECO:0000256" key="1">
    <source>
        <dbReference type="ARBA" id="ARBA00022576"/>
    </source>
</evidence>
<dbReference type="SUPFAM" id="SSF53697">
    <property type="entry name" value="SIS domain"/>
    <property type="match status" value="1"/>
</dbReference>
<dbReference type="PANTHER" id="PTHR10937">
    <property type="entry name" value="GLUCOSAMINE--FRUCTOSE-6-PHOSPHATE AMINOTRANSFERASE, ISOMERIZING"/>
    <property type="match status" value="1"/>
</dbReference>
<dbReference type="GO" id="GO:0097367">
    <property type="term" value="F:carbohydrate derivative binding"/>
    <property type="evidence" value="ECO:0007669"/>
    <property type="project" value="InterPro"/>
</dbReference>
<reference evidence="4 5" key="1">
    <citation type="submission" date="2020-08" db="EMBL/GenBank/DDBJ databases">
        <title>The Agave Microbiome: Exploring the role of microbial communities in plant adaptations to desert environments.</title>
        <authorList>
            <person name="Partida-Martinez L.P."/>
        </authorList>
    </citation>
    <scope>NUCLEOTIDE SEQUENCE [LARGE SCALE GENOMIC DNA]</scope>
    <source>
        <strain evidence="4 5">AS3.13</strain>
    </source>
</reference>
<dbReference type="Proteomes" id="UP000522313">
    <property type="component" value="Unassembled WGS sequence"/>
</dbReference>
<accession>A0A7X0JA76</accession>
<comment type="caution">
    <text evidence="4">The sequence shown here is derived from an EMBL/GenBank/DDBJ whole genome shotgun (WGS) entry which is preliminary data.</text>
</comment>
<dbReference type="InterPro" id="IPR035490">
    <property type="entry name" value="GlmS/FrlB_SIS"/>
</dbReference>
<gene>
    <name evidence="4" type="ORF">F4693_000859</name>
</gene>
<keyword evidence="1 4" id="KW-0032">Aminotransferase</keyword>
<dbReference type="InterPro" id="IPR035466">
    <property type="entry name" value="GlmS/AgaS_SIS"/>
</dbReference>
<dbReference type="PROSITE" id="PS51464">
    <property type="entry name" value="SIS"/>
    <property type="match status" value="2"/>
</dbReference>
<dbReference type="EC" id="2.6.1.16" evidence="4"/>
<feature type="domain" description="SIS" evidence="3">
    <location>
        <begin position="34"/>
        <end position="177"/>
    </location>
</feature>
<dbReference type="AlphaFoldDB" id="A0A7X0JA76"/>
<dbReference type="CDD" id="cd05008">
    <property type="entry name" value="SIS_GlmS_GlmD_1"/>
    <property type="match status" value="1"/>
</dbReference>
<protein>
    <submittedName>
        <fullName evidence="4">Glucosamine--fructose-6-phosphate aminotransferase (Isomerizing)</fullName>
        <ecNumber evidence="4">2.6.1.16</ecNumber>
    </submittedName>
</protein>
<dbReference type="Pfam" id="PF01380">
    <property type="entry name" value="SIS"/>
    <property type="match status" value="2"/>
</dbReference>
<dbReference type="Gene3D" id="3.40.50.10490">
    <property type="entry name" value="Glucose-6-phosphate isomerase like protein, domain 1"/>
    <property type="match status" value="2"/>
</dbReference>
<sequence length="344" mass="35465">MPDADQTLMFAEAAESAAAVARTLATNRDTLRELARDLRATPPAVVVTCARGSSDHAATYGKYLIETFVGVPVASAAPSVASVYESAVKTPAAPLCIAISQSGRSPDLLATVAAQKAAGARIVALVNDATSPLAEAADTVVPLMAGPEKSVAATKSYITALAALALLVAEWSGDERLRAAVDTLPDRLAAAWALDWSEVVDLLVDANNLFVIGRGLGFGVAQEAALKLKETCALHAEAFSAAEVRHGPMAIVGEGFPVLAFATSDNAGDGVREAAAEFAARGARVALADARADGGSHPPALADHPAIEPILTIQSFYRMANDLSVARGLDPDAPRHLSKVTRTL</sequence>
<dbReference type="InterPro" id="IPR001347">
    <property type="entry name" value="SIS_dom"/>
</dbReference>
<proteinExistence type="predicted"/>